<evidence type="ECO:0000256" key="1">
    <source>
        <dbReference type="SAM" id="MobiDB-lite"/>
    </source>
</evidence>
<dbReference type="AlphaFoldDB" id="F2PYA7"/>
<feature type="compositionally biased region" description="Basic and acidic residues" evidence="1">
    <location>
        <begin position="173"/>
        <end position="185"/>
    </location>
</feature>
<keyword evidence="3" id="KW-1185">Reference proteome</keyword>
<dbReference type="HOGENOM" id="CLU_832057_0_0_1"/>
<accession>F2PYA7</accession>
<feature type="region of interest" description="Disordered" evidence="1">
    <location>
        <begin position="1"/>
        <end position="40"/>
    </location>
</feature>
<evidence type="ECO:0000313" key="2">
    <source>
        <dbReference type="EMBL" id="EGE06875.1"/>
    </source>
</evidence>
<name>F2PYA7_TRIEC</name>
<reference evidence="3" key="1">
    <citation type="journal article" date="2012" name="MBio">
        <title>Comparative genome analysis of Trichophyton rubrum and related dermatophytes reveals candidate genes involved in infection.</title>
        <authorList>
            <person name="Martinez D.A."/>
            <person name="Oliver B.G."/>
            <person name="Graeser Y."/>
            <person name="Goldberg J.M."/>
            <person name="Li W."/>
            <person name="Martinez-Rossi N.M."/>
            <person name="Monod M."/>
            <person name="Shelest E."/>
            <person name="Barton R.C."/>
            <person name="Birch E."/>
            <person name="Brakhage A.A."/>
            <person name="Chen Z."/>
            <person name="Gurr S.J."/>
            <person name="Heiman D."/>
            <person name="Heitman J."/>
            <person name="Kosti I."/>
            <person name="Rossi A."/>
            <person name="Saif S."/>
            <person name="Samalova M."/>
            <person name="Saunders C.W."/>
            <person name="Shea T."/>
            <person name="Summerbell R.C."/>
            <person name="Xu J."/>
            <person name="Young S."/>
            <person name="Zeng Q."/>
            <person name="Birren B.W."/>
            <person name="Cuomo C.A."/>
            <person name="White T.C."/>
        </authorList>
    </citation>
    <scope>NUCLEOTIDE SEQUENCE [LARGE SCALE GENOMIC DNA]</scope>
    <source>
        <strain evidence="3">ATCC MYA-4606 / CBS 127.97</strain>
    </source>
</reference>
<organism evidence="2 3">
    <name type="scientific">Trichophyton equinum (strain ATCC MYA-4606 / CBS 127.97)</name>
    <name type="common">Horse ringworm fungus</name>
    <dbReference type="NCBI Taxonomy" id="559882"/>
    <lineage>
        <taxon>Eukaryota</taxon>
        <taxon>Fungi</taxon>
        <taxon>Dikarya</taxon>
        <taxon>Ascomycota</taxon>
        <taxon>Pezizomycotina</taxon>
        <taxon>Eurotiomycetes</taxon>
        <taxon>Eurotiomycetidae</taxon>
        <taxon>Onygenales</taxon>
        <taxon>Arthrodermataceae</taxon>
        <taxon>Trichophyton</taxon>
    </lineage>
</organism>
<feature type="compositionally biased region" description="Polar residues" evidence="1">
    <location>
        <begin position="158"/>
        <end position="171"/>
    </location>
</feature>
<feature type="compositionally biased region" description="Polar residues" evidence="1">
    <location>
        <begin position="14"/>
        <end position="23"/>
    </location>
</feature>
<feature type="compositionally biased region" description="Basic and acidic residues" evidence="1">
    <location>
        <begin position="62"/>
        <end position="79"/>
    </location>
</feature>
<protein>
    <submittedName>
        <fullName evidence="2">Uncharacterized protein</fullName>
    </submittedName>
</protein>
<feature type="region of interest" description="Disordered" evidence="1">
    <location>
        <begin position="56"/>
        <end position="188"/>
    </location>
</feature>
<evidence type="ECO:0000313" key="3">
    <source>
        <dbReference type="Proteomes" id="UP000009169"/>
    </source>
</evidence>
<feature type="compositionally biased region" description="Low complexity" evidence="1">
    <location>
        <begin position="139"/>
        <end position="152"/>
    </location>
</feature>
<dbReference type="Proteomes" id="UP000009169">
    <property type="component" value="Unassembled WGS sequence"/>
</dbReference>
<sequence>MGDRLLESRKKTATCPSRSTGNQRVTTPPPPPPRRRKPKPVVYVYWSSKMETCFGRWLSGHQDSRDRKDRGKWDDHINKDNPPASSNMYPKGKDISHPRGRGSHFLPWRGGRHRSKGGGSSGLPIQPKRGKGEEQEHPSSQVTSASSLRSSRPIPPSQTSRTIKSKQQTWQKAGEEARTERRLDDEAVEQAEQAEIMGHPSMQMWRNHRSSSVPWSSQPVELAYHRTKEKRASTQEKGDTVMMVMDGSPSLERHRSYMYCYAEDGDDDDDDGPRLAGREALSRISACLPALHRVAWHRIASHRLSVIKSSRCPAIYLLLLWLAMAPSQAEKGKP</sequence>
<gene>
    <name evidence="2" type="ORF">TEQG_05930</name>
</gene>
<proteinExistence type="predicted"/>
<dbReference type="EMBL" id="DS995752">
    <property type="protein sequence ID" value="EGE06875.1"/>
    <property type="molecule type" value="Genomic_DNA"/>
</dbReference>
<feature type="compositionally biased region" description="Basic and acidic residues" evidence="1">
    <location>
        <begin position="1"/>
        <end position="10"/>
    </location>
</feature>
<dbReference type="VEuPathDB" id="FungiDB:TEQG_05930"/>